<accession>A0ABV2SU05</accession>
<dbReference type="SUPFAM" id="SSF55073">
    <property type="entry name" value="Nucleotide cyclase"/>
    <property type="match status" value="1"/>
</dbReference>
<evidence type="ECO:0000256" key="1">
    <source>
        <dbReference type="ARBA" id="ARBA00023015"/>
    </source>
</evidence>
<dbReference type="InterPro" id="IPR025336">
    <property type="entry name" value="SCO4226-like"/>
</dbReference>
<keyword evidence="1" id="KW-0805">Transcription regulation</keyword>
<dbReference type="SUPFAM" id="SSF46689">
    <property type="entry name" value="Homeodomain-like"/>
    <property type="match status" value="1"/>
</dbReference>
<dbReference type="InterPro" id="IPR018060">
    <property type="entry name" value="HTH_AraC"/>
</dbReference>
<comment type="caution">
    <text evidence="5">The sequence shown here is derived from an EMBL/GenBank/DDBJ whole genome shotgun (WGS) entry which is preliminary data.</text>
</comment>
<sequence length="365" mass="41027">MPIYMDRHDVSETVTAEHVAKLHIEDIKIEHLFGCKGLTYWFDEHRKMAFCLIDAPNKEAIEKMHNHAHGEIPHKIIEVDNIIVESFLGRIADPEKAANELLHCIKNPAFRTIMIIGLKPLSLKDGIKDSKNIPFQKLYNTITKAVTDNVGSVVRKNSKSFLVSFQSVSKAIECAMHIQSNAIAFSKTNVGITIGIDAGVPVAEADGFFEATIKSAQRMSDFVKGNIVVSAEVKLLYEQENPNHTIDLSKIRTVNSAEEKLLNHLIDYLDQSSQRTDLHVAAFCTELGLSKSQFYRKLIKITNQSPNLFLKSFRLQKSLQLLKSKKSSISEVAFEAGFNSPAYFSKCFHENFGILPSKYLQKQTS</sequence>
<gene>
    <name evidence="5" type="ORF">ABXZ36_08160</name>
</gene>
<name>A0ABV2SU05_9FLAO</name>
<reference evidence="5 6" key="1">
    <citation type="submission" date="2024-07" db="EMBL/GenBank/DDBJ databases">
        <title>The genome sequence of type strain Sediminicola arcticus GDMCC 1.2805.</title>
        <authorList>
            <person name="Liu Y."/>
        </authorList>
    </citation>
    <scope>NUCLEOTIDE SEQUENCE [LARGE SCALE GENOMIC DNA]</scope>
    <source>
        <strain evidence="5 6">GDMCC 1.2805</strain>
    </source>
</reference>
<dbReference type="PRINTS" id="PR00032">
    <property type="entry name" value="HTHARAC"/>
</dbReference>
<organism evidence="5 6">
    <name type="scientific">Sediminicola arcticus</name>
    <dbReference type="NCBI Taxonomy" id="1574308"/>
    <lineage>
        <taxon>Bacteria</taxon>
        <taxon>Pseudomonadati</taxon>
        <taxon>Bacteroidota</taxon>
        <taxon>Flavobacteriia</taxon>
        <taxon>Flavobacteriales</taxon>
        <taxon>Flavobacteriaceae</taxon>
        <taxon>Sediminicola</taxon>
    </lineage>
</organism>
<evidence type="ECO:0000256" key="2">
    <source>
        <dbReference type="ARBA" id="ARBA00023125"/>
    </source>
</evidence>
<dbReference type="InterPro" id="IPR020449">
    <property type="entry name" value="Tscrpt_reg_AraC-type_HTH"/>
</dbReference>
<evidence type="ECO:0000313" key="5">
    <source>
        <dbReference type="EMBL" id="MET6990621.1"/>
    </source>
</evidence>
<protein>
    <submittedName>
        <fullName evidence="5">Nickel-binding protein</fullName>
    </submittedName>
</protein>
<keyword evidence="6" id="KW-1185">Reference proteome</keyword>
<evidence type="ECO:0000259" key="4">
    <source>
        <dbReference type="PROSITE" id="PS01124"/>
    </source>
</evidence>
<dbReference type="Gene3D" id="3.30.70.3090">
    <property type="entry name" value="ORF SCO4226, nickel-binding ferredoxin-like monomer"/>
    <property type="match status" value="1"/>
</dbReference>
<dbReference type="Proteomes" id="UP001549799">
    <property type="component" value="Unassembled WGS sequence"/>
</dbReference>
<evidence type="ECO:0000256" key="3">
    <source>
        <dbReference type="ARBA" id="ARBA00023163"/>
    </source>
</evidence>
<dbReference type="SMART" id="SM00342">
    <property type="entry name" value="HTH_ARAC"/>
    <property type="match status" value="1"/>
</dbReference>
<dbReference type="InterPro" id="IPR009057">
    <property type="entry name" value="Homeodomain-like_sf"/>
</dbReference>
<dbReference type="PANTHER" id="PTHR43280">
    <property type="entry name" value="ARAC-FAMILY TRANSCRIPTIONAL REGULATOR"/>
    <property type="match status" value="1"/>
</dbReference>
<keyword evidence="2" id="KW-0238">DNA-binding</keyword>
<evidence type="ECO:0000313" key="6">
    <source>
        <dbReference type="Proteomes" id="UP001549799"/>
    </source>
</evidence>
<dbReference type="Pfam" id="PF12833">
    <property type="entry name" value="HTH_18"/>
    <property type="match status" value="1"/>
</dbReference>
<dbReference type="RefSeq" id="WP_354615016.1">
    <property type="nucleotide sequence ID" value="NZ_JBEXAE010000003.1"/>
</dbReference>
<dbReference type="PANTHER" id="PTHR43280:SF2">
    <property type="entry name" value="HTH-TYPE TRANSCRIPTIONAL REGULATOR EXSA"/>
    <property type="match status" value="1"/>
</dbReference>
<dbReference type="PROSITE" id="PS01124">
    <property type="entry name" value="HTH_ARAC_FAMILY_2"/>
    <property type="match status" value="1"/>
</dbReference>
<dbReference type="Gene3D" id="3.30.70.1230">
    <property type="entry name" value="Nucleotide cyclase"/>
    <property type="match status" value="1"/>
</dbReference>
<dbReference type="EMBL" id="JBEXAE010000003">
    <property type="protein sequence ID" value="MET6990621.1"/>
    <property type="molecule type" value="Genomic_DNA"/>
</dbReference>
<dbReference type="Pfam" id="PF14026">
    <property type="entry name" value="SCO4226-like"/>
    <property type="match status" value="1"/>
</dbReference>
<dbReference type="InterPro" id="IPR029787">
    <property type="entry name" value="Nucleotide_cyclase"/>
</dbReference>
<dbReference type="InterPro" id="IPR042557">
    <property type="entry name" value="SCO4226"/>
</dbReference>
<keyword evidence="3" id="KW-0804">Transcription</keyword>
<proteinExistence type="predicted"/>
<feature type="domain" description="HTH araC/xylS-type" evidence="4">
    <location>
        <begin position="263"/>
        <end position="362"/>
    </location>
</feature>
<dbReference type="Gene3D" id="1.10.10.60">
    <property type="entry name" value="Homeodomain-like"/>
    <property type="match status" value="1"/>
</dbReference>